<evidence type="ECO:0000313" key="2">
    <source>
        <dbReference type="Proteomes" id="UP000266841"/>
    </source>
</evidence>
<dbReference type="Proteomes" id="UP000266841">
    <property type="component" value="Unassembled WGS sequence"/>
</dbReference>
<reference evidence="1 2" key="1">
    <citation type="journal article" date="2012" name="Genome Biol.">
        <title>Genome and low-iron response of an oceanic diatom adapted to chronic iron limitation.</title>
        <authorList>
            <person name="Lommer M."/>
            <person name="Specht M."/>
            <person name="Roy A.S."/>
            <person name="Kraemer L."/>
            <person name="Andreson R."/>
            <person name="Gutowska M.A."/>
            <person name="Wolf J."/>
            <person name="Bergner S.V."/>
            <person name="Schilhabel M.B."/>
            <person name="Klostermeier U.C."/>
            <person name="Beiko R.G."/>
            <person name="Rosenstiel P."/>
            <person name="Hippler M."/>
            <person name="Laroche J."/>
        </authorList>
    </citation>
    <scope>NUCLEOTIDE SEQUENCE [LARGE SCALE GENOMIC DNA]</scope>
    <source>
        <strain evidence="1 2">CCMP1005</strain>
    </source>
</reference>
<protein>
    <submittedName>
        <fullName evidence="1">Uncharacterized protein</fullName>
    </submittedName>
</protein>
<accession>K0SFY9</accession>
<proteinExistence type="predicted"/>
<dbReference type="AlphaFoldDB" id="K0SFY9"/>
<comment type="caution">
    <text evidence="1">The sequence shown here is derived from an EMBL/GenBank/DDBJ whole genome shotgun (WGS) entry which is preliminary data.</text>
</comment>
<gene>
    <name evidence="1" type="ORF">THAOC_15063</name>
</gene>
<feature type="non-terminal residue" evidence="1">
    <location>
        <position position="106"/>
    </location>
</feature>
<name>K0SFY9_THAOC</name>
<evidence type="ECO:0000313" key="1">
    <source>
        <dbReference type="EMBL" id="EJK64225.1"/>
    </source>
</evidence>
<organism evidence="1 2">
    <name type="scientific">Thalassiosira oceanica</name>
    <name type="common">Marine diatom</name>
    <dbReference type="NCBI Taxonomy" id="159749"/>
    <lineage>
        <taxon>Eukaryota</taxon>
        <taxon>Sar</taxon>
        <taxon>Stramenopiles</taxon>
        <taxon>Ochrophyta</taxon>
        <taxon>Bacillariophyta</taxon>
        <taxon>Coscinodiscophyceae</taxon>
        <taxon>Thalassiosirophycidae</taxon>
        <taxon>Thalassiosirales</taxon>
        <taxon>Thalassiosiraceae</taxon>
        <taxon>Thalassiosira</taxon>
    </lineage>
</organism>
<sequence>MGMGSWGDVAGSTKEILAVDNDEAIPVEDKIDEHLAIAVAAMSGVSGSDDDGNGPIPECEEDFAFAGADGGVDENKKADGNKTSRACKNVASVAGFFGRMEENKDE</sequence>
<keyword evidence="2" id="KW-1185">Reference proteome</keyword>
<dbReference type="EMBL" id="AGNL01017505">
    <property type="protein sequence ID" value="EJK64225.1"/>
    <property type="molecule type" value="Genomic_DNA"/>
</dbReference>